<evidence type="ECO:0000313" key="1">
    <source>
        <dbReference type="EMBL" id="QSE98064.1"/>
    </source>
</evidence>
<gene>
    <name evidence="1" type="ORF">JR347_02995</name>
</gene>
<proteinExistence type="predicted"/>
<name>A0A975A149_9BACT</name>
<keyword evidence="2" id="KW-1185">Reference proteome</keyword>
<dbReference type="RefSeq" id="WP_205722572.1">
    <property type="nucleotide sequence ID" value="NZ_CP070608.1"/>
</dbReference>
<dbReference type="Proteomes" id="UP000662783">
    <property type="component" value="Chromosome"/>
</dbReference>
<reference evidence="1" key="1">
    <citation type="submission" date="2021-02" db="EMBL/GenBank/DDBJ databases">
        <title>Fulvivirga sp. S481 isolated from sea water.</title>
        <authorList>
            <person name="Bae S.S."/>
            <person name="Baek K."/>
        </authorList>
    </citation>
    <scope>NUCLEOTIDE SEQUENCE</scope>
    <source>
        <strain evidence="1">S481</strain>
    </source>
</reference>
<protein>
    <submittedName>
        <fullName evidence="1">Uncharacterized protein</fullName>
    </submittedName>
</protein>
<accession>A0A975A149</accession>
<dbReference type="EMBL" id="CP070608">
    <property type="protein sequence ID" value="QSE98064.1"/>
    <property type="molecule type" value="Genomic_DNA"/>
</dbReference>
<organism evidence="1 2">
    <name type="scientific">Fulvivirga lutea</name>
    <dbReference type="NCBI Taxonomy" id="2810512"/>
    <lineage>
        <taxon>Bacteria</taxon>
        <taxon>Pseudomonadati</taxon>
        <taxon>Bacteroidota</taxon>
        <taxon>Cytophagia</taxon>
        <taxon>Cytophagales</taxon>
        <taxon>Fulvivirgaceae</taxon>
        <taxon>Fulvivirga</taxon>
    </lineage>
</organism>
<evidence type="ECO:0000313" key="2">
    <source>
        <dbReference type="Proteomes" id="UP000662783"/>
    </source>
</evidence>
<dbReference type="AlphaFoldDB" id="A0A975A149"/>
<dbReference type="KEGG" id="fuv:JR347_02995"/>
<sequence>MKLSELFLVILTFLSIQGYGQTFFQALDAENAYFENEPIKQFQGFKAGDTLVVEKNGYVALVSNFYHAVELLNDTTWVVPHIDQHKYLSTMKAPILKQFLEENKLALDQPVEHALQYMEIYWPPKKWVLDASEEFPIFWELHGLKEGLVSTKIQFTSLFGEVIFTIQDYEKDEPITFSDSLKTAFEKEKELFMEVSATAFEKEFSEKVLLSITENKIGIANAADVDNAVEAVALAFFFERNCPELEHRTRELYKQALRFSDREIYRQLYQAFEERNN</sequence>